<feature type="compositionally biased region" description="Basic and acidic residues" evidence="1">
    <location>
        <begin position="203"/>
        <end position="214"/>
    </location>
</feature>
<evidence type="ECO:0000256" key="1">
    <source>
        <dbReference type="SAM" id="MobiDB-lite"/>
    </source>
</evidence>
<gene>
    <name evidence="3" type="ORF">B0I36DRAFT_428425</name>
</gene>
<dbReference type="InterPro" id="IPR000182">
    <property type="entry name" value="GNAT_dom"/>
</dbReference>
<evidence type="ECO:0000313" key="4">
    <source>
        <dbReference type="Proteomes" id="UP000756346"/>
    </source>
</evidence>
<dbReference type="InterPro" id="IPR016181">
    <property type="entry name" value="Acyl_CoA_acyltransferase"/>
</dbReference>
<dbReference type="EMBL" id="JAGTJQ010000002">
    <property type="protein sequence ID" value="KAH7037881.1"/>
    <property type="molecule type" value="Genomic_DNA"/>
</dbReference>
<dbReference type="CDD" id="cd04301">
    <property type="entry name" value="NAT_SF"/>
    <property type="match status" value="1"/>
</dbReference>
<feature type="region of interest" description="Disordered" evidence="1">
    <location>
        <begin position="455"/>
        <end position="498"/>
    </location>
</feature>
<proteinExistence type="predicted"/>
<feature type="domain" description="N-acetyltransferase" evidence="2">
    <location>
        <begin position="587"/>
        <end position="647"/>
    </location>
</feature>
<feature type="compositionally biased region" description="Basic and acidic residues" evidence="1">
    <location>
        <begin position="57"/>
        <end position="66"/>
    </location>
</feature>
<dbReference type="Proteomes" id="UP000756346">
    <property type="component" value="Unassembled WGS sequence"/>
</dbReference>
<feature type="compositionally biased region" description="Low complexity" evidence="1">
    <location>
        <begin position="29"/>
        <end position="55"/>
    </location>
</feature>
<keyword evidence="4" id="KW-1185">Reference proteome</keyword>
<evidence type="ECO:0000259" key="2">
    <source>
        <dbReference type="Pfam" id="PF00583"/>
    </source>
</evidence>
<feature type="compositionally biased region" description="Basic and acidic residues" evidence="1">
    <location>
        <begin position="117"/>
        <end position="129"/>
    </location>
</feature>
<feature type="compositionally biased region" description="Basic and acidic residues" evidence="1">
    <location>
        <begin position="86"/>
        <end position="98"/>
    </location>
</feature>
<feature type="compositionally biased region" description="Polar residues" evidence="1">
    <location>
        <begin position="480"/>
        <end position="498"/>
    </location>
</feature>
<dbReference type="SUPFAM" id="SSF55729">
    <property type="entry name" value="Acyl-CoA N-acyltransferases (Nat)"/>
    <property type="match status" value="1"/>
</dbReference>
<feature type="compositionally biased region" description="Low complexity" evidence="1">
    <location>
        <begin position="175"/>
        <end position="184"/>
    </location>
</feature>
<feature type="compositionally biased region" description="Basic and acidic residues" evidence="1">
    <location>
        <begin position="225"/>
        <end position="251"/>
    </location>
</feature>
<dbReference type="AlphaFoldDB" id="A0A9P8YF72"/>
<sequence>MAAWGEANDFWGPQDSHDAQKQQQENQESATAAGLTSKAAAPPPLAAATPVAVPVETKNKDSKENTRPGSYATWTPPARASGPVKKVLEPVEIADKSKLPSNTSTHQVITVTSPRSPKHEIVKDHHEPGDAAVEVSRPSLLASTENRADPPAATAVTAAPTPAQSHVHKRRDHGSSSTNNTTNNEPLDTSKANVKEVAQPVDMRARIVKNLEKQKRNRAAAAAARHLEEEAALDRAREKQRQKEEQDRQAQEEGDSSSEAAQRHDDGVQQKQLVLPSADGMSLRDSTPAQKQHGQHGVSRWTTASQAATTGLDDHHSQDGDQVDDDLVASQDSARAASEVSFEPDIRGGDLTMPSVRIDWDACRQRGWGDWAQRSAGSGAEFPVDSELERYVKFWLKSARDFRHHAIKIKRHKDHEHCDVDTMTGDLLGPIAFPHIETHPEDKKKTMNHRFFAGISMPGANSGDAKRGHDQGAGQEIVPDSTTSSTSDRLQSEGTAMSTDVKIPSHLRPATEADMKAVAEIYNLEVRDSHRTLDTNPVAETDFDQLFTRLKAIDAPFLVAVKGWHKSLLPSSPSAARKRRNATTTNNKNNIIIGFALVDVLSPGIAGSPLTCAAPCGRITLIVHPDHRGKRIGTAMMDVILSVCSQRHHSLGGYQFVNPSDDRRFVEPMDNLRRWYTLFLDLLVESSPESATLYQRFAASADAAAPPRTAEHRAQRLRQHREWWVAEWLESRFGTLLVEHTERLYKHDSADAKGRGWLDRLVMKHECRSK</sequence>
<protein>
    <recommendedName>
        <fullName evidence="2">N-acetyltransferase domain-containing protein</fullName>
    </recommendedName>
</protein>
<dbReference type="GO" id="GO:0016747">
    <property type="term" value="F:acyltransferase activity, transferring groups other than amino-acyl groups"/>
    <property type="evidence" value="ECO:0007669"/>
    <property type="project" value="InterPro"/>
</dbReference>
<name>A0A9P8YF72_9PEZI</name>
<reference evidence="3" key="1">
    <citation type="journal article" date="2021" name="Nat. Commun.">
        <title>Genetic determinants of endophytism in the Arabidopsis root mycobiome.</title>
        <authorList>
            <person name="Mesny F."/>
            <person name="Miyauchi S."/>
            <person name="Thiergart T."/>
            <person name="Pickel B."/>
            <person name="Atanasova L."/>
            <person name="Karlsson M."/>
            <person name="Huettel B."/>
            <person name="Barry K.W."/>
            <person name="Haridas S."/>
            <person name="Chen C."/>
            <person name="Bauer D."/>
            <person name="Andreopoulos W."/>
            <person name="Pangilinan J."/>
            <person name="LaButti K."/>
            <person name="Riley R."/>
            <person name="Lipzen A."/>
            <person name="Clum A."/>
            <person name="Drula E."/>
            <person name="Henrissat B."/>
            <person name="Kohler A."/>
            <person name="Grigoriev I.V."/>
            <person name="Martin F.M."/>
            <person name="Hacquard S."/>
        </authorList>
    </citation>
    <scope>NUCLEOTIDE SEQUENCE</scope>
    <source>
        <strain evidence="3">MPI-CAGE-CH-0230</strain>
    </source>
</reference>
<dbReference type="Gene3D" id="3.40.630.30">
    <property type="match status" value="1"/>
</dbReference>
<feature type="compositionally biased region" description="Polar residues" evidence="1">
    <location>
        <begin position="99"/>
        <end position="115"/>
    </location>
</feature>
<dbReference type="GeneID" id="70192004"/>
<dbReference type="OrthoDB" id="2129362at2759"/>
<organism evidence="3 4">
    <name type="scientific">Microdochium trichocladiopsis</name>
    <dbReference type="NCBI Taxonomy" id="1682393"/>
    <lineage>
        <taxon>Eukaryota</taxon>
        <taxon>Fungi</taxon>
        <taxon>Dikarya</taxon>
        <taxon>Ascomycota</taxon>
        <taxon>Pezizomycotina</taxon>
        <taxon>Sordariomycetes</taxon>
        <taxon>Xylariomycetidae</taxon>
        <taxon>Xylariales</taxon>
        <taxon>Microdochiaceae</taxon>
        <taxon>Microdochium</taxon>
    </lineage>
</organism>
<dbReference type="Pfam" id="PF00583">
    <property type="entry name" value="Acetyltransf_1"/>
    <property type="match status" value="1"/>
</dbReference>
<evidence type="ECO:0000313" key="3">
    <source>
        <dbReference type="EMBL" id="KAH7037881.1"/>
    </source>
</evidence>
<dbReference type="RefSeq" id="XP_046017002.1">
    <property type="nucleotide sequence ID" value="XM_046162458.1"/>
</dbReference>
<feature type="compositionally biased region" description="Low complexity" evidence="1">
    <location>
        <begin position="149"/>
        <end position="163"/>
    </location>
</feature>
<feature type="region of interest" description="Disordered" evidence="1">
    <location>
        <begin position="329"/>
        <end position="348"/>
    </location>
</feature>
<accession>A0A9P8YF72</accession>
<feature type="region of interest" description="Disordered" evidence="1">
    <location>
        <begin position="1"/>
        <end position="303"/>
    </location>
</feature>
<comment type="caution">
    <text evidence="3">The sequence shown here is derived from an EMBL/GenBank/DDBJ whole genome shotgun (WGS) entry which is preliminary data.</text>
</comment>